<feature type="compositionally biased region" description="Low complexity" evidence="1">
    <location>
        <begin position="236"/>
        <end position="246"/>
    </location>
</feature>
<dbReference type="STRING" id="2018661.A0A2A2JQ98"/>
<gene>
    <name evidence="2" type="ORF">WR25_11561</name>
</gene>
<feature type="region of interest" description="Disordered" evidence="1">
    <location>
        <begin position="130"/>
        <end position="264"/>
    </location>
</feature>
<dbReference type="Proteomes" id="UP000218231">
    <property type="component" value="Unassembled WGS sequence"/>
</dbReference>
<keyword evidence="3" id="KW-1185">Reference proteome</keyword>
<evidence type="ECO:0000313" key="2">
    <source>
        <dbReference type="EMBL" id="PAV63729.1"/>
    </source>
</evidence>
<sequence length="413" mass="46556">MSDSDGFGKLTSEQIQFLFNKMSSDERKEVQETLNKCQSEIMVTRCLPATALVLASLRYSRMKLPPEKHFGPKGWPFYVIMGVASFVGTNVLFLGKCREQVKPQIMQLWKKYGADPGTRGNSYDEIRKRHRGGETQSYQQQSQQRADQYQRRPYRDPKDTAPVSTFGTQLEPPPQSDFSSFRYPEGGGSAVGGPLSEPRQSDFSSYQPYHETHPQAQSNDGFIYGGASAETGFGESSSSDYAPLSDSSRRRGPPPSSSYMSDSYSGPTYISGSLDGKDTLLTRLLSYTTYEFPLQPDGRHQFPPGNKSLSEYNWTKNVDFWNPTDHLEYPGVCDNSVLNGQQQINRIMVYFAANPAYRKVYYDEKICSAPSRAGVVHLHHSYEEFGFPKEARCLVCQPNTANLPNIFYIYNEA</sequence>
<feature type="compositionally biased region" description="Low complexity" evidence="1">
    <location>
        <begin position="136"/>
        <end position="147"/>
    </location>
</feature>
<dbReference type="OrthoDB" id="5826067at2759"/>
<feature type="compositionally biased region" description="Basic and acidic residues" evidence="1">
    <location>
        <begin position="148"/>
        <end position="159"/>
    </location>
</feature>
<proteinExistence type="predicted"/>
<dbReference type="AlphaFoldDB" id="A0A2A2JQ98"/>
<protein>
    <submittedName>
        <fullName evidence="2">Uncharacterized protein</fullName>
    </submittedName>
</protein>
<dbReference type="EMBL" id="LIAE01010296">
    <property type="protein sequence ID" value="PAV63729.1"/>
    <property type="molecule type" value="Genomic_DNA"/>
</dbReference>
<name>A0A2A2JQ98_9BILA</name>
<comment type="caution">
    <text evidence="2">The sequence shown here is derived from an EMBL/GenBank/DDBJ whole genome shotgun (WGS) entry which is preliminary data.</text>
</comment>
<reference evidence="2 3" key="1">
    <citation type="journal article" date="2017" name="Curr. Biol.">
        <title>Genome architecture and evolution of a unichromosomal asexual nematode.</title>
        <authorList>
            <person name="Fradin H."/>
            <person name="Zegar C."/>
            <person name="Gutwein M."/>
            <person name="Lucas J."/>
            <person name="Kovtun M."/>
            <person name="Corcoran D."/>
            <person name="Baugh L.R."/>
            <person name="Kiontke K."/>
            <person name="Gunsalus K."/>
            <person name="Fitch D.H."/>
            <person name="Piano F."/>
        </authorList>
    </citation>
    <scope>NUCLEOTIDE SEQUENCE [LARGE SCALE GENOMIC DNA]</scope>
    <source>
        <strain evidence="2">PF1309</strain>
    </source>
</reference>
<accession>A0A2A2JQ98</accession>
<evidence type="ECO:0000313" key="3">
    <source>
        <dbReference type="Proteomes" id="UP000218231"/>
    </source>
</evidence>
<organism evidence="2 3">
    <name type="scientific">Diploscapter pachys</name>
    <dbReference type="NCBI Taxonomy" id="2018661"/>
    <lineage>
        <taxon>Eukaryota</taxon>
        <taxon>Metazoa</taxon>
        <taxon>Ecdysozoa</taxon>
        <taxon>Nematoda</taxon>
        <taxon>Chromadorea</taxon>
        <taxon>Rhabditida</taxon>
        <taxon>Rhabditina</taxon>
        <taxon>Rhabditomorpha</taxon>
        <taxon>Rhabditoidea</taxon>
        <taxon>Rhabditidae</taxon>
        <taxon>Diploscapter</taxon>
    </lineage>
</organism>
<evidence type="ECO:0000256" key="1">
    <source>
        <dbReference type="SAM" id="MobiDB-lite"/>
    </source>
</evidence>